<dbReference type="PANTHER" id="PTHR42743">
    <property type="entry name" value="AMINO-ACID AMINOTRANSFERASE"/>
    <property type="match status" value="1"/>
</dbReference>
<dbReference type="InterPro" id="IPR036038">
    <property type="entry name" value="Aminotransferase-like"/>
</dbReference>
<dbReference type="GO" id="GO:0046394">
    <property type="term" value="P:carboxylic acid biosynthetic process"/>
    <property type="evidence" value="ECO:0007669"/>
    <property type="project" value="UniProtKB-ARBA"/>
</dbReference>
<dbReference type="InterPro" id="IPR001544">
    <property type="entry name" value="Aminotrans_IV"/>
</dbReference>
<dbReference type="EC" id="2.6.1.42" evidence="4"/>
<dbReference type="FunFam" id="3.20.10.10:FF:000002">
    <property type="entry name" value="D-alanine aminotransferase"/>
    <property type="match status" value="1"/>
</dbReference>
<dbReference type="InterPro" id="IPR018300">
    <property type="entry name" value="Aminotrans_IV_CS"/>
</dbReference>
<keyword evidence="4" id="KW-0808">Transferase</keyword>
<comment type="similarity">
    <text evidence="2">Belongs to the class-IV pyridoxal-phosphate-dependent aminotransferase family.</text>
</comment>
<name>A0A644U161_9ZZZZ</name>
<keyword evidence="3" id="KW-0663">Pyridoxal phosphate</keyword>
<protein>
    <submittedName>
        <fullName evidence="4">Putative branched-chain-amino-acid aminotransferase</fullName>
        <ecNumber evidence="4">2.6.1.42</ecNumber>
    </submittedName>
</protein>
<evidence type="ECO:0000256" key="3">
    <source>
        <dbReference type="ARBA" id="ARBA00022898"/>
    </source>
</evidence>
<dbReference type="EMBL" id="VSSQ01000064">
    <property type="protein sequence ID" value="MPL72182.1"/>
    <property type="molecule type" value="Genomic_DNA"/>
</dbReference>
<dbReference type="PROSITE" id="PS00770">
    <property type="entry name" value="AA_TRANSFER_CLASS_4"/>
    <property type="match status" value="1"/>
</dbReference>
<dbReference type="GO" id="GO:0008652">
    <property type="term" value="P:amino acid biosynthetic process"/>
    <property type="evidence" value="ECO:0007669"/>
    <property type="project" value="UniProtKB-ARBA"/>
</dbReference>
<dbReference type="GO" id="GO:0004084">
    <property type="term" value="F:branched-chain-amino-acid transaminase activity"/>
    <property type="evidence" value="ECO:0007669"/>
    <property type="project" value="UniProtKB-EC"/>
</dbReference>
<comment type="caution">
    <text evidence="4">The sequence shown here is derived from an EMBL/GenBank/DDBJ whole genome shotgun (WGS) entry which is preliminary data.</text>
</comment>
<dbReference type="InterPro" id="IPR043131">
    <property type="entry name" value="BCAT-like_N"/>
</dbReference>
<evidence type="ECO:0000256" key="2">
    <source>
        <dbReference type="ARBA" id="ARBA00009320"/>
    </source>
</evidence>
<keyword evidence="4" id="KW-0032">Aminotransferase</keyword>
<dbReference type="InterPro" id="IPR043132">
    <property type="entry name" value="BCAT-like_C"/>
</dbReference>
<dbReference type="CDD" id="cd00449">
    <property type="entry name" value="PLPDE_IV"/>
    <property type="match status" value="1"/>
</dbReference>
<evidence type="ECO:0000313" key="4">
    <source>
        <dbReference type="EMBL" id="MPL72182.1"/>
    </source>
</evidence>
<sequence>MSECVREYFLLNDQLLPAGLFGSLFKPPANYVYEVFRATCGVALFLEDHLERFFRTVTLAGTDTGITDSMLKSGIYKVIGNNAPDDGNLKISLYTDHSGQQLFIYYTPHVYPTAEEFRHGVSTELFFAERNNPNAKVMDTRLREEADLMKREHVVYEVLLVDRDGFITEGSRSNVFFIKDGYLITPPSGMVLEGITRKQIIQLAAENDIPLKEEKVHYQNLNYFDGLFISGTSRRVLPVRRVNELEFRVTDPLIAKLQRLFEQKVIDYLQKS</sequence>
<gene>
    <name evidence="4" type="primary">ilvE_8</name>
    <name evidence="4" type="ORF">SDC9_17963</name>
</gene>
<accession>A0A644U161</accession>
<reference evidence="4" key="1">
    <citation type="submission" date="2019-08" db="EMBL/GenBank/DDBJ databases">
        <authorList>
            <person name="Kucharzyk K."/>
            <person name="Murdoch R.W."/>
            <person name="Higgins S."/>
            <person name="Loffler F."/>
        </authorList>
    </citation>
    <scope>NUCLEOTIDE SEQUENCE</scope>
</reference>
<dbReference type="PANTHER" id="PTHR42743:SF11">
    <property type="entry name" value="AMINODEOXYCHORISMATE LYASE"/>
    <property type="match status" value="1"/>
</dbReference>
<organism evidence="4">
    <name type="scientific">bioreactor metagenome</name>
    <dbReference type="NCBI Taxonomy" id="1076179"/>
    <lineage>
        <taxon>unclassified sequences</taxon>
        <taxon>metagenomes</taxon>
        <taxon>ecological metagenomes</taxon>
    </lineage>
</organism>
<dbReference type="AlphaFoldDB" id="A0A644U161"/>
<dbReference type="Gene3D" id="3.20.10.10">
    <property type="entry name" value="D-amino Acid Aminotransferase, subunit A, domain 2"/>
    <property type="match status" value="1"/>
</dbReference>
<proteinExistence type="inferred from homology"/>
<evidence type="ECO:0000256" key="1">
    <source>
        <dbReference type="ARBA" id="ARBA00001933"/>
    </source>
</evidence>
<comment type="cofactor">
    <cofactor evidence="1">
        <name>pyridoxal 5'-phosphate</name>
        <dbReference type="ChEBI" id="CHEBI:597326"/>
    </cofactor>
</comment>
<dbReference type="SUPFAM" id="SSF56752">
    <property type="entry name" value="D-aminoacid aminotransferase-like PLP-dependent enzymes"/>
    <property type="match status" value="1"/>
</dbReference>
<dbReference type="Pfam" id="PF01063">
    <property type="entry name" value="Aminotran_4"/>
    <property type="match status" value="1"/>
</dbReference>
<dbReference type="InterPro" id="IPR050571">
    <property type="entry name" value="Class-IV_PLP-Dep_Aminotrnsfr"/>
</dbReference>
<dbReference type="Gene3D" id="3.30.470.10">
    <property type="match status" value="1"/>
</dbReference>